<reference evidence="1" key="1">
    <citation type="submission" date="2019-12" db="EMBL/GenBank/DDBJ databases">
        <title>Microbes associate with the intestines of laboratory mice.</title>
        <authorList>
            <person name="Navarre W."/>
            <person name="Wong E."/>
        </authorList>
    </citation>
    <scope>NUCLEOTIDE SEQUENCE</scope>
    <source>
        <strain evidence="1">NM79_F5</strain>
    </source>
</reference>
<dbReference type="EMBL" id="WSRQ01000081">
    <property type="protein sequence ID" value="MVX66954.1"/>
    <property type="molecule type" value="Genomic_DNA"/>
</dbReference>
<gene>
    <name evidence="1" type="ORF">GKZ28_25180</name>
</gene>
<evidence type="ECO:0000313" key="1">
    <source>
        <dbReference type="EMBL" id="MVX66954.1"/>
    </source>
</evidence>
<accession>A0A964W513</accession>
<name>A0A964W513_9CLOT</name>
<dbReference type="AlphaFoldDB" id="A0A964W513"/>
<organism evidence="1 2">
    <name type="scientific">Clostridium chromiireducens</name>
    <dbReference type="NCBI Taxonomy" id="225345"/>
    <lineage>
        <taxon>Bacteria</taxon>
        <taxon>Bacillati</taxon>
        <taxon>Bacillota</taxon>
        <taxon>Clostridia</taxon>
        <taxon>Eubacteriales</taxon>
        <taxon>Clostridiaceae</taxon>
        <taxon>Clostridium</taxon>
    </lineage>
</organism>
<dbReference type="RefSeq" id="WP_160361425.1">
    <property type="nucleotide sequence ID" value="NZ_WSRQ01000081.1"/>
</dbReference>
<proteinExistence type="predicted"/>
<dbReference type="Proteomes" id="UP000656077">
    <property type="component" value="Unassembled WGS sequence"/>
</dbReference>
<protein>
    <submittedName>
        <fullName evidence="1">DUF2971 domain-containing protein</fullName>
    </submittedName>
</protein>
<sequence>MYEPKYLYHYTSIENLALILKNKTIRFSSLSTVDDLREAKTEDFGEIGRFCFVSCWTDMKEESIPLWKMYTPNMTGVRIKLPIRPFEKYKISKGSHYNEKEFYSYIDPNIHFSKDGSGYLFSPVEGEDFIYKVGYTKEESLIFPKIYECSDNSKSIKIKNIGKYKDDVWKFQEEWRYKLFFWPITMEEFKNIKSREEQNGLLSKVKEKDLPFQYYDLKIDGEKFQEMEILVGPRANDAQKIIIESLINKYNKGINVEDSILSLR</sequence>
<evidence type="ECO:0000313" key="2">
    <source>
        <dbReference type="Proteomes" id="UP000656077"/>
    </source>
</evidence>
<comment type="caution">
    <text evidence="1">The sequence shown here is derived from an EMBL/GenBank/DDBJ whole genome shotgun (WGS) entry which is preliminary data.</text>
</comment>